<evidence type="ECO:0000256" key="3">
    <source>
        <dbReference type="ARBA" id="ARBA00013840"/>
    </source>
</evidence>
<proteinExistence type="inferred from homology"/>
<evidence type="ECO:0000256" key="1">
    <source>
        <dbReference type="ARBA" id="ARBA00004308"/>
    </source>
</evidence>
<evidence type="ECO:0000256" key="5">
    <source>
        <dbReference type="ARBA" id="ARBA00023136"/>
    </source>
</evidence>
<evidence type="ECO:0000256" key="7">
    <source>
        <dbReference type="ARBA" id="ARBA00047092"/>
    </source>
</evidence>
<organism evidence="9 10">
    <name type="scientific">Bugula neritina</name>
    <name type="common">Brown bryozoan</name>
    <name type="synonym">Sertularia neritina</name>
    <dbReference type="NCBI Taxonomy" id="10212"/>
    <lineage>
        <taxon>Eukaryota</taxon>
        <taxon>Metazoa</taxon>
        <taxon>Spiralia</taxon>
        <taxon>Lophotrochozoa</taxon>
        <taxon>Bryozoa</taxon>
        <taxon>Gymnolaemata</taxon>
        <taxon>Cheilostomatida</taxon>
        <taxon>Flustrina</taxon>
        <taxon>Buguloidea</taxon>
        <taxon>Bugulidae</taxon>
        <taxon>Bugula</taxon>
    </lineage>
</organism>
<dbReference type="GO" id="GO:0006661">
    <property type="term" value="P:phosphatidylinositol biosynthetic process"/>
    <property type="evidence" value="ECO:0007669"/>
    <property type="project" value="InterPro"/>
</dbReference>
<comment type="subunit">
    <text evidence="7">Forms pentamers. Component of the PI(3,5)P2 regulatory complex/PAS complex, at least composed of PIKFYVE, FIG4 and VAC14. VAC14 nucleates the assembly of the complex and serves as a scaffold by pentamerizing into a star-shaped structure, which can bind a single copy each of PIKFYVE and FIG4 and coordinates their activities. Interacts with NOS1.</text>
</comment>
<dbReference type="InterPro" id="IPR026825">
    <property type="entry name" value="Vac14"/>
</dbReference>
<dbReference type="GO" id="GO:0070772">
    <property type="term" value="C:PAS complex"/>
    <property type="evidence" value="ECO:0007669"/>
    <property type="project" value="InterPro"/>
</dbReference>
<evidence type="ECO:0000256" key="2">
    <source>
        <dbReference type="ARBA" id="ARBA00010225"/>
    </source>
</evidence>
<comment type="similarity">
    <text evidence="2">Belongs to the VAC14 family.</text>
</comment>
<comment type="function">
    <text evidence="6">Scaffold protein component of the PI(3,5)P2 regulatory complex which regulates both the synthesis and turnover of phosphatidylinositol 3,5-bisphosphate (PtdIns(3,5)P2). Pentamerizes into a star-shaped structure and nucleates the assembly of the complex. The pentamer binds a single copy each of PIKFYVE and FIG4 and coordinates both PIKfyve kinase activity and FIG4 phosphatase activity, being required to maintain normal levels of phosphatidylinositol 3-phosphate (PtdIns(3)P) and phosphatidylinositol 5-phosphate (PtdIns(5)P). Plays a role in the biogenesis of endosome carrier vesicles (ECV) / multivesicular bodies (MVB) transport intermediates from early endosomes.</text>
</comment>
<dbReference type="PANTHER" id="PTHR16023">
    <property type="entry name" value="TAX1 BINDING PROTEIN-RELATED"/>
    <property type="match status" value="1"/>
</dbReference>
<keyword evidence="10" id="KW-1185">Reference proteome</keyword>
<keyword evidence="5" id="KW-0472">Membrane</keyword>
<dbReference type="SUPFAM" id="SSF48371">
    <property type="entry name" value="ARM repeat"/>
    <property type="match status" value="1"/>
</dbReference>
<dbReference type="PANTHER" id="PTHR16023:SF0">
    <property type="entry name" value="PROTEIN VAC14 HOMOLOG"/>
    <property type="match status" value="1"/>
</dbReference>
<dbReference type="InterPro" id="IPR021841">
    <property type="entry name" value="VAC14_Fig4p-bd"/>
</dbReference>
<name>A0A7J7KF54_BUGNE</name>
<evidence type="ECO:0000256" key="6">
    <source>
        <dbReference type="ARBA" id="ARBA00045654"/>
    </source>
</evidence>
<comment type="caution">
    <text evidence="9">The sequence shown here is derived from an EMBL/GenBank/DDBJ whole genome shotgun (WGS) entry which is preliminary data.</text>
</comment>
<sequence>MLVYLPEILDGLFYILGEESPEVRHICVQVLKHYSAQIKAVTDRKDQGLADDDFSVDFASMTNILILHSQSEDANIQLHAIEWMKEFLMLAGRQMLAFYPGIVNCVLSTQAYIGDHRRACKECAKQVDEVLRQLITTEDDSQSCKLLDTATLVQTLMDALRLQSMHTKIAALRWFHHLFKTIPNKVFTHVNEVFPLLLSTLAHESDEVVIADLYVFAEIAASKVPADADLVSNVIPTEMKSRLLESVGTYFIYSMHCLLGTFNSERSLLDEKGLFIIRQLCMLLDADSVYRTMSELLLNSQDFKFISVMVRNLNLILLTATELFDLRATLKSVSCEDESSLFRCLYMSWCHNPVAVVSFCLLTQQYRLASQILQHFGEIDITVELLTEVDKLVQLLESPIFIYLRLQLLEPNSNHYIVKALNSILMILPQSEAFKTLQSRLQCVSQLHHSSFADEPKGLVNEDWLTHFKTVQKQHTSYKRSLRATKAAKLS</sequence>
<evidence type="ECO:0000313" key="9">
    <source>
        <dbReference type="EMBL" id="KAF6037292.1"/>
    </source>
</evidence>
<dbReference type="Proteomes" id="UP000593567">
    <property type="component" value="Unassembled WGS sequence"/>
</dbReference>
<comment type="subcellular location">
    <subcellularLocation>
        <location evidence="1">Endomembrane system</location>
    </subcellularLocation>
</comment>
<dbReference type="AlphaFoldDB" id="A0A7J7KF54"/>
<keyword evidence="4" id="KW-0677">Repeat</keyword>
<dbReference type="OrthoDB" id="5574975at2759"/>
<dbReference type="InterPro" id="IPR016024">
    <property type="entry name" value="ARM-type_fold"/>
</dbReference>
<reference evidence="9" key="1">
    <citation type="submission" date="2020-06" db="EMBL/GenBank/DDBJ databases">
        <title>Draft genome of Bugula neritina, a colonial animal packing powerful symbionts and potential medicines.</title>
        <authorList>
            <person name="Rayko M."/>
        </authorList>
    </citation>
    <scope>NUCLEOTIDE SEQUENCE [LARGE SCALE GENOMIC DNA]</scope>
    <source>
        <strain evidence="9">Kwan_BN1</strain>
    </source>
</reference>
<evidence type="ECO:0000313" key="10">
    <source>
        <dbReference type="Proteomes" id="UP000593567"/>
    </source>
</evidence>
<feature type="domain" description="Vacuolar protein 14 C-terminal Fig4-binding" evidence="8">
    <location>
        <begin position="267"/>
        <end position="444"/>
    </location>
</feature>
<protein>
    <recommendedName>
        <fullName evidence="3">Protein VAC14 homolog</fullName>
    </recommendedName>
</protein>
<dbReference type="GO" id="GO:0010008">
    <property type="term" value="C:endosome membrane"/>
    <property type="evidence" value="ECO:0007669"/>
    <property type="project" value="TreeGrafter"/>
</dbReference>
<dbReference type="InterPro" id="IPR011989">
    <property type="entry name" value="ARM-like"/>
</dbReference>
<dbReference type="Gene3D" id="1.25.10.10">
    <property type="entry name" value="Leucine-rich Repeat Variant"/>
    <property type="match status" value="1"/>
</dbReference>
<dbReference type="Pfam" id="PF11916">
    <property type="entry name" value="Vac14_Fig4_bd"/>
    <property type="match status" value="1"/>
</dbReference>
<evidence type="ECO:0000259" key="8">
    <source>
        <dbReference type="Pfam" id="PF11916"/>
    </source>
</evidence>
<evidence type="ECO:0000256" key="4">
    <source>
        <dbReference type="ARBA" id="ARBA00022737"/>
    </source>
</evidence>
<gene>
    <name evidence="9" type="ORF">EB796_004399</name>
</gene>
<dbReference type="EMBL" id="VXIV02000591">
    <property type="protein sequence ID" value="KAF6037292.1"/>
    <property type="molecule type" value="Genomic_DNA"/>
</dbReference>
<accession>A0A7J7KF54</accession>